<sequence length="169" mass="18855">MTKRILIMDTSVLCCWLKVPGKEEAGPESDRWNHARICKLLEHELKQHSTLVLPLATLIETGNHIAQAPNNRFECAKALACNLREAADAKSPWVAFTEQTELWEPKHLHTLADAWPALAAQKLTIGDATIKDVAEYYARAGYAVEILTGDRGLKAHEPAQPLSIPRRRS</sequence>
<organism evidence="1 2">
    <name type="scientific">Azotobacter bryophylli</name>
    <dbReference type="NCBI Taxonomy" id="1986537"/>
    <lineage>
        <taxon>Bacteria</taxon>
        <taxon>Pseudomonadati</taxon>
        <taxon>Pseudomonadota</taxon>
        <taxon>Gammaproteobacteria</taxon>
        <taxon>Pseudomonadales</taxon>
        <taxon>Pseudomonadaceae</taxon>
        <taxon>Azotobacter</taxon>
    </lineage>
</organism>
<evidence type="ECO:0000313" key="1">
    <source>
        <dbReference type="EMBL" id="MFC2974544.1"/>
    </source>
</evidence>
<dbReference type="EMBL" id="JBHRSJ010000035">
    <property type="protein sequence ID" value="MFC2974544.1"/>
    <property type="molecule type" value="Genomic_DNA"/>
</dbReference>
<proteinExistence type="predicted"/>
<reference evidence="2" key="1">
    <citation type="journal article" date="2019" name="Int. J. Syst. Evol. Microbiol.">
        <title>The Global Catalogue of Microorganisms (GCM) 10K type strain sequencing project: providing services to taxonomists for standard genome sequencing and annotation.</title>
        <authorList>
            <consortium name="The Broad Institute Genomics Platform"/>
            <consortium name="The Broad Institute Genome Sequencing Center for Infectious Disease"/>
            <person name="Wu L."/>
            <person name="Ma J."/>
        </authorList>
    </citation>
    <scope>NUCLEOTIDE SEQUENCE [LARGE SCALE GENOMIC DNA]</scope>
    <source>
        <strain evidence="2">KCTC 62195</strain>
    </source>
</reference>
<protein>
    <recommendedName>
        <fullName evidence="3">PIN domain-containing protein</fullName>
    </recommendedName>
</protein>
<comment type="caution">
    <text evidence="1">The sequence shown here is derived from an EMBL/GenBank/DDBJ whole genome shotgun (WGS) entry which is preliminary data.</text>
</comment>
<name>A0ABV7AYK9_9GAMM</name>
<keyword evidence="2" id="KW-1185">Reference proteome</keyword>
<gene>
    <name evidence="1" type="ORF">ACFOJE_20310</name>
</gene>
<evidence type="ECO:0008006" key="3">
    <source>
        <dbReference type="Google" id="ProtNLM"/>
    </source>
</evidence>
<dbReference type="RefSeq" id="WP_377816786.1">
    <property type="nucleotide sequence ID" value="NZ_JBHRSJ010000035.1"/>
</dbReference>
<dbReference type="Proteomes" id="UP001595457">
    <property type="component" value="Unassembled WGS sequence"/>
</dbReference>
<evidence type="ECO:0000313" key="2">
    <source>
        <dbReference type="Proteomes" id="UP001595457"/>
    </source>
</evidence>
<accession>A0ABV7AYK9</accession>